<evidence type="ECO:0000313" key="3">
    <source>
        <dbReference type="EMBL" id="EAS07460.1"/>
    </source>
</evidence>
<reference evidence="4" key="1">
    <citation type="journal article" date="2006" name="PLoS Biol.">
        <title>Macronuclear genome sequence of the ciliate Tetrahymena thermophila, a model eukaryote.</title>
        <authorList>
            <person name="Eisen J.A."/>
            <person name="Coyne R.S."/>
            <person name="Wu M."/>
            <person name="Wu D."/>
            <person name="Thiagarajan M."/>
            <person name="Wortman J.R."/>
            <person name="Badger J.H."/>
            <person name="Ren Q."/>
            <person name="Amedeo P."/>
            <person name="Jones K.M."/>
            <person name="Tallon L.J."/>
            <person name="Delcher A.L."/>
            <person name="Salzberg S.L."/>
            <person name="Silva J.C."/>
            <person name="Haas B.J."/>
            <person name="Majoros W.H."/>
            <person name="Farzad M."/>
            <person name="Carlton J.M."/>
            <person name="Smith R.K. Jr."/>
            <person name="Garg J."/>
            <person name="Pearlman R.E."/>
            <person name="Karrer K.M."/>
            <person name="Sun L."/>
            <person name="Manning G."/>
            <person name="Elde N.C."/>
            <person name="Turkewitz A.P."/>
            <person name="Asai D.J."/>
            <person name="Wilkes D.E."/>
            <person name="Wang Y."/>
            <person name="Cai H."/>
            <person name="Collins K."/>
            <person name="Stewart B.A."/>
            <person name="Lee S.R."/>
            <person name="Wilamowska K."/>
            <person name="Weinberg Z."/>
            <person name="Ruzzo W.L."/>
            <person name="Wloga D."/>
            <person name="Gaertig J."/>
            <person name="Frankel J."/>
            <person name="Tsao C.-C."/>
            <person name="Gorovsky M.A."/>
            <person name="Keeling P.J."/>
            <person name="Waller R.F."/>
            <person name="Patron N.J."/>
            <person name="Cherry J.M."/>
            <person name="Stover N.A."/>
            <person name="Krieger C.J."/>
            <person name="del Toro C."/>
            <person name="Ryder H.F."/>
            <person name="Williamson S.C."/>
            <person name="Barbeau R.A."/>
            <person name="Hamilton E.P."/>
            <person name="Orias E."/>
        </authorList>
    </citation>
    <scope>NUCLEOTIDE SEQUENCE [LARGE SCALE GENOMIC DNA]</scope>
    <source>
        <strain evidence="4">SB210</strain>
    </source>
</reference>
<feature type="compositionally biased region" description="Acidic residues" evidence="2">
    <location>
        <begin position="567"/>
        <end position="576"/>
    </location>
</feature>
<feature type="region of interest" description="Disordered" evidence="2">
    <location>
        <begin position="537"/>
        <end position="578"/>
    </location>
</feature>
<gene>
    <name evidence="3" type="ORF">TTHERM_00571960</name>
</gene>
<accession>Q24HX8</accession>
<dbReference type="OrthoDB" id="291854at2759"/>
<sequence>MSDQNYQNGYYNLKYYTGERNQQIEEEVRKSLFRLPNEEELENEFQEVERLQKLDEEFKQKKQELERQRAKINISKLEKIEHEQKRLASRLEELVNEPKENDQEEIYKLIALKRKIAESQKTEMKVLEDQFLLSKEKEIENRVRKKIELERILEEKKKLNDKFSKVKMELDMIQTEEEDRINNTKKYLEKALQREVSNPLMNNAYKKGLERSGLQKGDDLLSEQDKILLSKALLDTEVQDQKEKELILKEIQARREQEKRKVQLEIQEKQRELNDQRFEIAEKQENLLKKKVQHYELQKRGIDFLASIQEGQGPPMEFILKNLQNVDEDQYRSESTIDDIVSRAKKFSKIGKSRIEFLKNDHKEFYGYDPYDKPYQGELKPLIQRMNPENVYISRMIIDLLIELTIRKHLENQTELAATREKQQYLQEKAKRIQKNLDTMTNSQIYVEMRDRIFKNVIDKIIREAAFEIATVNQMAKTISLNLIVRAIKGARNSGNSEEQLSKIFYSLRNQDMTKKKDDKFTFNYKDMEKIDEVLKKQKKEKQAKGKDAKKDKDKGKDADEDKKDEEQEQQEDDDQTVLQMYPEIECTETLGTEQILQMEIEYWNENVQLMEYPYLQHNPKKKFTVTAIALSFNKELLAIGYSNGQIEIYSTPPGDIMLIARVEGQNSKKIIHLEFAFDNMSQLMALDEDGNMSVNFNAQNLKSLNQKQQNTLETTLNMRTYYNFDWKMLTRSGKVNSQDILKIVFCSFHPGITFTGLQPYIVMGCEKGLIMKFNSNKDLNKGINYKFPIHNVVNSPIITFNEAEFPNEHARVLEIVDNHNEEHDKHINIFREFFVEHKAKIIQIVFLNKPETFISIDSKGYIFYWVYEKDQYLIKIDGYFPKSKYKVSCQVMSYNLKNSNDKADGPNSVSVDLNQAGSQEDKGKQYFKSLISQNQDYEKRCIYLKKNQSESLKDLADIIISSENLPQEPDQEVIFYRGRVDFKKQTFKSLFEEKYISYLVDGYVSKCLAISGNKYVIIQQILPHKIDHDRVYVQFVRFDTNLFRLKKVKISLESPDVDDIDFSVVENFGPFGIPYLFILMRQGLYVASLATGNILFDFKNHLTIIQQEVKLNQEVMVANNLKAILDMYIIITSNSSNGAYVFSIEDKNDDEAKRQILTNQAEFKRLFVT</sequence>
<dbReference type="EMBL" id="GG662498">
    <property type="protein sequence ID" value="EAS07460.1"/>
    <property type="molecule type" value="Genomic_DNA"/>
</dbReference>
<dbReference type="GeneID" id="7823884"/>
<dbReference type="AlphaFoldDB" id="Q24HX8"/>
<feature type="coiled-coil region" evidence="1">
    <location>
        <begin position="241"/>
        <end position="286"/>
    </location>
</feature>
<dbReference type="RefSeq" id="XP_001027702.1">
    <property type="nucleotide sequence ID" value="XM_001027702.1"/>
</dbReference>
<keyword evidence="1" id="KW-0175">Coiled coil</keyword>
<feature type="coiled-coil region" evidence="1">
    <location>
        <begin position="41"/>
        <end position="97"/>
    </location>
</feature>
<protein>
    <submittedName>
        <fullName evidence="3">Uncharacterized protein</fullName>
    </submittedName>
</protein>
<feature type="compositionally biased region" description="Basic and acidic residues" evidence="2">
    <location>
        <begin position="537"/>
        <end position="566"/>
    </location>
</feature>
<evidence type="ECO:0000313" key="4">
    <source>
        <dbReference type="Proteomes" id="UP000009168"/>
    </source>
</evidence>
<evidence type="ECO:0000256" key="2">
    <source>
        <dbReference type="SAM" id="MobiDB-lite"/>
    </source>
</evidence>
<dbReference type="eggNOG" id="ENOG502RVN4">
    <property type="taxonomic scope" value="Eukaryota"/>
</dbReference>
<dbReference type="KEGG" id="tet:TTHERM_00571960"/>
<dbReference type="HOGENOM" id="CLU_281513_0_0_1"/>
<evidence type="ECO:0000256" key="1">
    <source>
        <dbReference type="SAM" id="Coils"/>
    </source>
</evidence>
<name>Q24HX8_TETTS</name>
<dbReference type="Proteomes" id="UP000009168">
    <property type="component" value="Unassembled WGS sequence"/>
</dbReference>
<proteinExistence type="predicted"/>
<dbReference type="OMA" id="NYKFPIH"/>
<organism evidence="3 4">
    <name type="scientific">Tetrahymena thermophila (strain SB210)</name>
    <dbReference type="NCBI Taxonomy" id="312017"/>
    <lineage>
        <taxon>Eukaryota</taxon>
        <taxon>Sar</taxon>
        <taxon>Alveolata</taxon>
        <taxon>Ciliophora</taxon>
        <taxon>Intramacronucleata</taxon>
        <taxon>Oligohymenophorea</taxon>
        <taxon>Hymenostomatida</taxon>
        <taxon>Tetrahymenina</taxon>
        <taxon>Tetrahymenidae</taxon>
        <taxon>Tetrahymena</taxon>
    </lineage>
</organism>
<feature type="coiled-coil region" evidence="1">
    <location>
        <begin position="142"/>
        <end position="176"/>
    </location>
</feature>
<dbReference type="SUPFAM" id="SSF50978">
    <property type="entry name" value="WD40 repeat-like"/>
    <property type="match status" value="1"/>
</dbReference>
<keyword evidence="4" id="KW-1185">Reference proteome</keyword>
<dbReference type="InParanoid" id="Q24HX8"/>
<dbReference type="InterPro" id="IPR036322">
    <property type="entry name" value="WD40_repeat_dom_sf"/>
</dbReference>